<dbReference type="SUPFAM" id="SSF103473">
    <property type="entry name" value="MFS general substrate transporter"/>
    <property type="match status" value="1"/>
</dbReference>
<evidence type="ECO:0000313" key="8">
    <source>
        <dbReference type="EMBL" id="MVN89111.1"/>
    </source>
</evidence>
<dbReference type="Gene3D" id="1.20.1250.20">
    <property type="entry name" value="MFS general substrate transporter like domains"/>
    <property type="match status" value="1"/>
</dbReference>
<evidence type="ECO:0000256" key="2">
    <source>
        <dbReference type="ARBA" id="ARBA00022475"/>
    </source>
</evidence>
<feature type="transmembrane region" description="Helical" evidence="6">
    <location>
        <begin position="190"/>
        <end position="209"/>
    </location>
</feature>
<evidence type="ECO:0000256" key="1">
    <source>
        <dbReference type="ARBA" id="ARBA00004651"/>
    </source>
</evidence>
<dbReference type="PANTHER" id="PTHR23513">
    <property type="entry name" value="INTEGRAL MEMBRANE EFFLUX PROTEIN-RELATED"/>
    <property type="match status" value="1"/>
</dbReference>
<dbReference type="Pfam" id="PF07690">
    <property type="entry name" value="MFS_1"/>
    <property type="match status" value="1"/>
</dbReference>
<evidence type="ECO:0000256" key="4">
    <source>
        <dbReference type="ARBA" id="ARBA00022989"/>
    </source>
</evidence>
<evidence type="ECO:0000256" key="5">
    <source>
        <dbReference type="ARBA" id="ARBA00023136"/>
    </source>
</evidence>
<dbReference type="InterPro" id="IPR036259">
    <property type="entry name" value="MFS_trans_sf"/>
</dbReference>
<keyword evidence="4 6" id="KW-1133">Transmembrane helix</keyword>
<feature type="transmembrane region" description="Helical" evidence="6">
    <location>
        <begin position="315"/>
        <end position="335"/>
    </location>
</feature>
<evidence type="ECO:0000256" key="6">
    <source>
        <dbReference type="SAM" id="Phobius"/>
    </source>
</evidence>
<dbReference type="CDD" id="cd06173">
    <property type="entry name" value="MFS_MefA_like"/>
    <property type="match status" value="1"/>
</dbReference>
<dbReference type="InterPro" id="IPR020846">
    <property type="entry name" value="MFS_dom"/>
</dbReference>
<feature type="transmembrane region" description="Helical" evidence="6">
    <location>
        <begin position="257"/>
        <end position="275"/>
    </location>
</feature>
<evidence type="ECO:0000256" key="3">
    <source>
        <dbReference type="ARBA" id="ARBA00022692"/>
    </source>
</evidence>
<comment type="caution">
    <text evidence="8">The sequence shown here is derived from an EMBL/GenBank/DDBJ whole genome shotgun (WGS) entry which is preliminary data.</text>
</comment>
<dbReference type="Proteomes" id="UP000483286">
    <property type="component" value="Unassembled WGS sequence"/>
</dbReference>
<feature type="transmembrane region" description="Helical" evidence="6">
    <location>
        <begin position="281"/>
        <end position="303"/>
    </location>
</feature>
<feature type="transmembrane region" description="Helical" evidence="6">
    <location>
        <begin position="341"/>
        <end position="361"/>
    </location>
</feature>
<dbReference type="GO" id="GO:0022857">
    <property type="term" value="F:transmembrane transporter activity"/>
    <property type="evidence" value="ECO:0007669"/>
    <property type="project" value="InterPro"/>
</dbReference>
<protein>
    <submittedName>
        <fullName evidence="8">MFS transporter</fullName>
    </submittedName>
</protein>
<dbReference type="InterPro" id="IPR011701">
    <property type="entry name" value="MFS"/>
</dbReference>
<organism evidence="8 9">
    <name type="scientific">Deinococcus arboris</name>
    <dbReference type="NCBI Taxonomy" id="2682977"/>
    <lineage>
        <taxon>Bacteria</taxon>
        <taxon>Thermotogati</taxon>
        <taxon>Deinococcota</taxon>
        <taxon>Deinococci</taxon>
        <taxon>Deinococcales</taxon>
        <taxon>Deinococcaceae</taxon>
        <taxon>Deinococcus</taxon>
    </lineage>
</organism>
<keyword evidence="5 6" id="KW-0472">Membrane</keyword>
<evidence type="ECO:0000259" key="7">
    <source>
        <dbReference type="PROSITE" id="PS50850"/>
    </source>
</evidence>
<sequence>MAGIATSFLVLHQTGSAGLMGVNLALTLLPALFSPLFGALIDRWPLRLPLLAGNLLRGALQLTVGLLALQGEVPLPVIYTASFLTGLIGAFYSPASLGVAPRLVPPAHLARASGFLQGSTQTMQLAGLIGGGVLVSAVGSAPALLADGVSFLVFATLLLGIEFPTRPPSPAGQGLWVDVRAGLAYARRSPLTLSLPVLALLINACFAPLEMLLPARMTALGAGAQGFGLFFGLLLGGLAAGSFALAALGARVPVRRLSVLGLAAMGLTVLVLSVSQTAAQMYGLAALLGLANAATNVSIGVLFQQCIAPAFYGRVGSLLTVVSMAGMPLILLLLAPLADQVPVQVIFGVAGSVTLLAALVWHGVLRLEETAAAPTNT</sequence>
<feature type="transmembrane region" description="Helical" evidence="6">
    <location>
        <begin position="20"/>
        <end position="41"/>
    </location>
</feature>
<feature type="transmembrane region" description="Helical" evidence="6">
    <location>
        <begin position="81"/>
        <end position="104"/>
    </location>
</feature>
<evidence type="ECO:0000313" key="9">
    <source>
        <dbReference type="Proteomes" id="UP000483286"/>
    </source>
</evidence>
<dbReference type="GO" id="GO:0005886">
    <property type="term" value="C:plasma membrane"/>
    <property type="evidence" value="ECO:0007669"/>
    <property type="project" value="UniProtKB-SubCell"/>
</dbReference>
<feature type="transmembrane region" description="Helical" evidence="6">
    <location>
        <begin position="229"/>
        <end position="250"/>
    </location>
</feature>
<comment type="subcellular location">
    <subcellularLocation>
        <location evidence="1">Cell membrane</location>
        <topology evidence="1">Multi-pass membrane protein</topology>
    </subcellularLocation>
</comment>
<keyword evidence="3 6" id="KW-0812">Transmembrane</keyword>
<gene>
    <name evidence="8" type="ORF">GO986_20430</name>
</gene>
<accession>A0A7C9I5N4</accession>
<name>A0A7C9I5N4_9DEIO</name>
<keyword evidence="2" id="KW-1003">Cell membrane</keyword>
<proteinExistence type="predicted"/>
<dbReference type="PROSITE" id="PS50850">
    <property type="entry name" value="MFS"/>
    <property type="match status" value="1"/>
</dbReference>
<dbReference type="EMBL" id="WQLB01000043">
    <property type="protein sequence ID" value="MVN89111.1"/>
    <property type="molecule type" value="Genomic_DNA"/>
</dbReference>
<keyword evidence="9" id="KW-1185">Reference proteome</keyword>
<dbReference type="PANTHER" id="PTHR23513:SF11">
    <property type="entry name" value="STAPHYLOFERRIN A TRANSPORTER"/>
    <property type="match status" value="1"/>
</dbReference>
<feature type="domain" description="Major facilitator superfamily (MFS) profile" evidence="7">
    <location>
        <begin position="191"/>
        <end position="377"/>
    </location>
</feature>
<reference evidence="8 9" key="1">
    <citation type="submission" date="2019-12" db="EMBL/GenBank/DDBJ databases">
        <title>Deinococcus sp. HMF7620 Genome sequencing and assembly.</title>
        <authorList>
            <person name="Kang H."/>
            <person name="Kim H."/>
            <person name="Joh K."/>
        </authorList>
    </citation>
    <scope>NUCLEOTIDE SEQUENCE [LARGE SCALE GENOMIC DNA]</scope>
    <source>
        <strain evidence="8 9">HMF7620</strain>
    </source>
</reference>
<dbReference type="AlphaFoldDB" id="A0A7C9I5N4"/>